<reference evidence="2" key="2">
    <citation type="journal article" date="2024" name="Antonie Van Leeuwenhoek">
        <title>Roseihalotalea indica gen. nov., sp. nov., a halophilic Bacteroidetes from mesopelagic Southwest Indian Ocean with higher carbohydrate metabolic potential.</title>
        <authorList>
            <person name="Chen B."/>
            <person name="Zhang M."/>
            <person name="Lin D."/>
            <person name="Ye J."/>
            <person name="Tang K."/>
        </authorList>
    </citation>
    <scope>NUCLEOTIDE SEQUENCE</scope>
    <source>
        <strain evidence="2">TK19036</strain>
    </source>
</reference>
<dbReference type="CDD" id="cd05403">
    <property type="entry name" value="NT_KNTase_like"/>
    <property type="match status" value="1"/>
</dbReference>
<dbReference type="SUPFAM" id="SSF81301">
    <property type="entry name" value="Nucleotidyltransferase"/>
    <property type="match status" value="1"/>
</dbReference>
<dbReference type="PANTHER" id="PTHR43852">
    <property type="entry name" value="NUCLEOTIDYLTRANSFERASE"/>
    <property type="match status" value="1"/>
</dbReference>
<gene>
    <name evidence="2" type="ORF">K4G66_17030</name>
</gene>
<feature type="domain" description="Polymerase beta nucleotidyltransferase" evidence="1">
    <location>
        <begin position="8"/>
        <end position="97"/>
    </location>
</feature>
<dbReference type="AlphaFoldDB" id="A0AA49GG82"/>
<sequence length="133" mass="15428">MPLTNLLTSLLQKALPQIQAIYLFGSIAQGQSTPESDVDIAILCPERLEPLHRWNLAQQLARELHRDVDLIDLQQASTVMRFQVVSTSERIYTQDENKMAWWELQVYQLYLTLNDDRKPILDEIKKTGTIYGR</sequence>
<accession>A0AA49GG82</accession>
<dbReference type="Pfam" id="PF18765">
    <property type="entry name" value="Polbeta"/>
    <property type="match status" value="1"/>
</dbReference>
<evidence type="ECO:0000259" key="1">
    <source>
        <dbReference type="Pfam" id="PF18765"/>
    </source>
</evidence>
<evidence type="ECO:0000313" key="2">
    <source>
        <dbReference type="EMBL" id="WKN34085.1"/>
    </source>
</evidence>
<dbReference type="InterPro" id="IPR041633">
    <property type="entry name" value="Polbeta"/>
</dbReference>
<dbReference type="InterPro" id="IPR052930">
    <property type="entry name" value="TA_antitoxin_MntA"/>
</dbReference>
<dbReference type="InterPro" id="IPR043519">
    <property type="entry name" value="NT_sf"/>
</dbReference>
<name>A0AA49GG82_9BACT</name>
<dbReference type="EMBL" id="CP120682">
    <property type="protein sequence ID" value="WKN34085.1"/>
    <property type="molecule type" value="Genomic_DNA"/>
</dbReference>
<dbReference type="NCBIfam" id="NF047752">
    <property type="entry name" value="MntA_antitoxin"/>
    <property type="match status" value="1"/>
</dbReference>
<reference evidence="2" key="1">
    <citation type="journal article" date="2023" name="Comput. Struct. Biotechnol. J.">
        <title>Discovery of a novel marine Bacteroidetes with a rich repertoire of carbohydrate-active enzymes.</title>
        <authorList>
            <person name="Chen B."/>
            <person name="Liu G."/>
            <person name="Chen Q."/>
            <person name="Wang H."/>
            <person name="Liu L."/>
            <person name="Tang K."/>
        </authorList>
    </citation>
    <scope>NUCLEOTIDE SEQUENCE</scope>
    <source>
        <strain evidence="2">TK19036</strain>
    </source>
</reference>
<proteinExistence type="predicted"/>
<dbReference type="Gene3D" id="3.30.460.10">
    <property type="entry name" value="Beta Polymerase, domain 2"/>
    <property type="match status" value="1"/>
</dbReference>
<organism evidence="2">
    <name type="scientific">Roseihalotalea indica</name>
    <dbReference type="NCBI Taxonomy" id="2867963"/>
    <lineage>
        <taxon>Bacteria</taxon>
        <taxon>Pseudomonadati</taxon>
        <taxon>Bacteroidota</taxon>
        <taxon>Cytophagia</taxon>
        <taxon>Cytophagales</taxon>
        <taxon>Catalimonadaceae</taxon>
        <taxon>Roseihalotalea</taxon>
    </lineage>
</organism>
<protein>
    <submittedName>
        <fullName evidence="2">Nucleotidyltransferase domain-containing protein</fullName>
    </submittedName>
</protein>
<dbReference type="PANTHER" id="PTHR43852:SF2">
    <property type="entry name" value="PROTEIN ADENYLYLTRANSFERASE MNTA"/>
    <property type="match status" value="1"/>
</dbReference>